<dbReference type="Gene3D" id="2.40.70.10">
    <property type="entry name" value="Acid Proteases"/>
    <property type="match status" value="1"/>
</dbReference>
<evidence type="ECO:0000259" key="1">
    <source>
        <dbReference type="PROSITE" id="PS50878"/>
    </source>
</evidence>
<protein>
    <recommendedName>
        <fullName evidence="1">Reverse transcriptase domain-containing protein</fullName>
    </recommendedName>
</protein>
<comment type="caution">
    <text evidence="2">The sequence shown here is derived from an EMBL/GenBank/DDBJ whole genome shotgun (WGS) entry which is preliminary data.</text>
</comment>
<dbReference type="CDD" id="cd01647">
    <property type="entry name" value="RT_LTR"/>
    <property type="match status" value="1"/>
</dbReference>
<dbReference type="Gene3D" id="3.30.70.270">
    <property type="match status" value="1"/>
</dbReference>
<dbReference type="OrthoDB" id="5865526at2759"/>
<dbReference type="STRING" id="53326.A0A016WIE2"/>
<dbReference type="PROSITE" id="PS00141">
    <property type="entry name" value="ASP_PROTEASE"/>
    <property type="match status" value="1"/>
</dbReference>
<dbReference type="InterPro" id="IPR000477">
    <property type="entry name" value="RT_dom"/>
</dbReference>
<evidence type="ECO:0000313" key="2">
    <source>
        <dbReference type="EMBL" id="EYC39420.1"/>
    </source>
</evidence>
<dbReference type="PROSITE" id="PS50878">
    <property type="entry name" value="RT_POL"/>
    <property type="match status" value="1"/>
</dbReference>
<accession>A0A016WIE2</accession>
<dbReference type="Gene3D" id="3.10.10.10">
    <property type="entry name" value="HIV Type 1 Reverse Transcriptase, subunit A, domain 1"/>
    <property type="match status" value="1"/>
</dbReference>
<dbReference type="InterPro" id="IPR043128">
    <property type="entry name" value="Rev_trsase/Diguanyl_cyclase"/>
</dbReference>
<reference evidence="3" key="1">
    <citation type="journal article" date="2015" name="Nat. Genet.">
        <title>The genome and transcriptome of the zoonotic hookworm Ancylostoma ceylanicum identify infection-specific gene families.</title>
        <authorList>
            <person name="Schwarz E.M."/>
            <person name="Hu Y."/>
            <person name="Antoshechkin I."/>
            <person name="Miller M.M."/>
            <person name="Sternberg P.W."/>
            <person name="Aroian R.V."/>
        </authorList>
    </citation>
    <scope>NUCLEOTIDE SEQUENCE</scope>
    <source>
        <strain evidence="3">HY135</strain>
    </source>
</reference>
<dbReference type="GO" id="GO:0006508">
    <property type="term" value="P:proteolysis"/>
    <property type="evidence" value="ECO:0007669"/>
    <property type="project" value="InterPro"/>
</dbReference>
<feature type="domain" description="Reverse transcriptase" evidence="1">
    <location>
        <begin position="343"/>
        <end position="523"/>
    </location>
</feature>
<dbReference type="EMBL" id="JARK01000256">
    <property type="protein sequence ID" value="EYC39420.1"/>
    <property type="molecule type" value="Genomic_DNA"/>
</dbReference>
<dbReference type="SUPFAM" id="SSF50630">
    <property type="entry name" value="Acid proteases"/>
    <property type="match status" value="1"/>
</dbReference>
<evidence type="ECO:0000313" key="3">
    <source>
        <dbReference type="Proteomes" id="UP000024635"/>
    </source>
</evidence>
<dbReference type="InterPro" id="IPR043502">
    <property type="entry name" value="DNA/RNA_pol_sf"/>
</dbReference>
<keyword evidence="3" id="KW-1185">Reference proteome</keyword>
<dbReference type="PANTHER" id="PTHR24559">
    <property type="entry name" value="TRANSPOSON TY3-I GAG-POL POLYPROTEIN"/>
    <property type="match status" value="1"/>
</dbReference>
<sequence length="523" mass="58654">MTVTQEPQRVQPFSSPLFGDKTMVQLEIFGRVWPGLLDTGSEISILPSKVLLQAKADGVDIDNEVAEYPIDNATQVCDASGSRMSFFTTVDVNIRERDGTCAVMNKMYVSKSGEDLVIIGTNVLPRLGYQLVRETERKGEHRSSSSANESPTQQRNCYAAVVAQRAYIAPGAVGWVRLNVCAEKQNWMLNTSVAMIHTGICRADEKGVVEIPVVNRTQEPAVFRTGEVVGTWEKEVEHWREAEVKDLPPGVVTLHTARDAAERLSKLRELLAGNPKDGQLKAELWPIIKENNKVFAVEDEELTQTNLVQHEIDTGDTLPIRQRTRPVPLGTRQEFKEILNGLLDRGIIRESNSPWASPVVLVKKKDGSLRVCVDYRELNKHTKQDAYPLPAIDVMLQSLQGKKVFTTLDLCSGYWQIPLSDDAKAKSAFTTSEGLFEFTVLPFELSTSPAEFQRLMDLVMGERKNKEVFVYIDDILIATETEERHYEVLTEVLKALHSANLKLKPQKCVYGARDRFPGTPRGW</sequence>
<name>A0A016WIE2_9BILA</name>
<proteinExistence type="predicted"/>
<dbReference type="InterPro" id="IPR021109">
    <property type="entry name" value="Peptidase_aspartic_dom_sf"/>
</dbReference>
<dbReference type="InterPro" id="IPR001969">
    <property type="entry name" value="Aspartic_peptidase_AS"/>
</dbReference>
<organism evidence="2 3">
    <name type="scientific">Ancylostoma ceylanicum</name>
    <dbReference type="NCBI Taxonomy" id="53326"/>
    <lineage>
        <taxon>Eukaryota</taxon>
        <taxon>Metazoa</taxon>
        <taxon>Ecdysozoa</taxon>
        <taxon>Nematoda</taxon>
        <taxon>Chromadorea</taxon>
        <taxon>Rhabditida</taxon>
        <taxon>Rhabditina</taxon>
        <taxon>Rhabditomorpha</taxon>
        <taxon>Strongyloidea</taxon>
        <taxon>Ancylostomatidae</taxon>
        <taxon>Ancylostomatinae</taxon>
        <taxon>Ancylostoma</taxon>
    </lineage>
</organism>
<dbReference type="InterPro" id="IPR053134">
    <property type="entry name" value="RNA-dir_DNA_polymerase"/>
</dbReference>
<dbReference type="GO" id="GO:0004190">
    <property type="term" value="F:aspartic-type endopeptidase activity"/>
    <property type="evidence" value="ECO:0007669"/>
    <property type="project" value="InterPro"/>
</dbReference>
<dbReference type="Proteomes" id="UP000024635">
    <property type="component" value="Unassembled WGS sequence"/>
</dbReference>
<dbReference type="PANTHER" id="PTHR24559:SF444">
    <property type="entry name" value="REVERSE TRANSCRIPTASE DOMAIN-CONTAINING PROTEIN"/>
    <property type="match status" value="1"/>
</dbReference>
<dbReference type="Pfam" id="PF00078">
    <property type="entry name" value="RVT_1"/>
    <property type="match status" value="1"/>
</dbReference>
<gene>
    <name evidence="2" type="primary">Acey_s0656.g1207</name>
    <name evidence="2" type="ORF">Y032_0656g1207</name>
</gene>
<dbReference type="SUPFAM" id="SSF56672">
    <property type="entry name" value="DNA/RNA polymerases"/>
    <property type="match status" value="1"/>
</dbReference>
<dbReference type="AlphaFoldDB" id="A0A016WIE2"/>